<evidence type="ECO:0000313" key="2">
    <source>
        <dbReference type="EMBL" id="KAJ8949049.1"/>
    </source>
</evidence>
<dbReference type="InterPro" id="IPR004875">
    <property type="entry name" value="DDE_SF_endonuclease_dom"/>
</dbReference>
<name>A0AAV8YC53_9CUCU</name>
<dbReference type="GO" id="GO:0003676">
    <property type="term" value="F:nucleic acid binding"/>
    <property type="evidence" value="ECO:0007669"/>
    <property type="project" value="InterPro"/>
</dbReference>
<evidence type="ECO:0000259" key="1">
    <source>
        <dbReference type="Pfam" id="PF03184"/>
    </source>
</evidence>
<comment type="caution">
    <text evidence="2">The sequence shown here is derived from an EMBL/GenBank/DDBJ whole genome shotgun (WGS) entry which is preliminary data.</text>
</comment>
<dbReference type="EMBL" id="JANEYF010002258">
    <property type="protein sequence ID" value="KAJ8949049.1"/>
    <property type="molecule type" value="Genomic_DNA"/>
</dbReference>
<accession>A0AAV8YC53</accession>
<proteinExistence type="predicted"/>
<dbReference type="AlphaFoldDB" id="A0AAV8YC53"/>
<sequence length="156" mass="17960">MSLCNKINVHCISLLQRDRDYLPLYVNYKGNWCQNGPEDAVYNCSPSVWMESSQFANWLENVFIKHTTKLEGPKLLIFHGHNFHLKIPLIEIACANNIELFCLPAHTSRALQPLDVGVFKSVKNVLKDYYRHTGCKNVDKITFASLLKNSGNWMFL</sequence>
<reference evidence="2" key="1">
    <citation type="journal article" date="2023" name="Insect Mol. Biol.">
        <title>Genome sequencing provides insights into the evolution of gene families encoding plant cell wall-degrading enzymes in longhorned beetles.</title>
        <authorList>
            <person name="Shin N.R."/>
            <person name="Okamura Y."/>
            <person name="Kirsch R."/>
            <person name="Pauchet Y."/>
        </authorList>
    </citation>
    <scope>NUCLEOTIDE SEQUENCE</scope>
    <source>
        <tissue evidence="2">Midgut</tissue>
    </source>
</reference>
<evidence type="ECO:0000313" key="3">
    <source>
        <dbReference type="Proteomes" id="UP001162156"/>
    </source>
</evidence>
<keyword evidence="3" id="KW-1185">Reference proteome</keyword>
<feature type="domain" description="DDE-1" evidence="1">
    <location>
        <begin position="34"/>
        <end position="130"/>
    </location>
</feature>
<protein>
    <recommendedName>
        <fullName evidence="1">DDE-1 domain-containing protein</fullName>
    </recommendedName>
</protein>
<dbReference type="Proteomes" id="UP001162156">
    <property type="component" value="Unassembled WGS sequence"/>
</dbReference>
<gene>
    <name evidence="2" type="ORF">NQ314_008300</name>
</gene>
<organism evidence="2 3">
    <name type="scientific">Rhamnusium bicolor</name>
    <dbReference type="NCBI Taxonomy" id="1586634"/>
    <lineage>
        <taxon>Eukaryota</taxon>
        <taxon>Metazoa</taxon>
        <taxon>Ecdysozoa</taxon>
        <taxon>Arthropoda</taxon>
        <taxon>Hexapoda</taxon>
        <taxon>Insecta</taxon>
        <taxon>Pterygota</taxon>
        <taxon>Neoptera</taxon>
        <taxon>Endopterygota</taxon>
        <taxon>Coleoptera</taxon>
        <taxon>Polyphaga</taxon>
        <taxon>Cucujiformia</taxon>
        <taxon>Chrysomeloidea</taxon>
        <taxon>Cerambycidae</taxon>
        <taxon>Lepturinae</taxon>
        <taxon>Rhagiini</taxon>
        <taxon>Rhamnusium</taxon>
    </lineage>
</organism>
<dbReference type="Pfam" id="PF03184">
    <property type="entry name" value="DDE_1"/>
    <property type="match status" value="1"/>
</dbReference>